<dbReference type="Pfam" id="PF07815">
    <property type="entry name" value="Abi_HHR"/>
    <property type="match status" value="1"/>
</dbReference>
<evidence type="ECO:0000256" key="6">
    <source>
        <dbReference type="ARBA" id="ARBA00023054"/>
    </source>
</evidence>
<comment type="similarity">
    <text evidence="3">Belongs to the ABI family.</text>
</comment>
<name>A0ABD2Q2L1_9PLAT</name>
<evidence type="ECO:0000256" key="3">
    <source>
        <dbReference type="ARBA" id="ARBA00010020"/>
    </source>
</evidence>
<dbReference type="PANTHER" id="PTHR10460:SF0">
    <property type="entry name" value="ABELSON INTERACTING PROTEIN, ISOFORM D"/>
    <property type="match status" value="1"/>
</dbReference>
<keyword evidence="5" id="KW-0597">Phosphoprotein</keyword>
<dbReference type="PROSITE" id="PS50192">
    <property type="entry name" value="T_SNARE"/>
    <property type="match status" value="1"/>
</dbReference>
<dbReference type="PANTHER" id="PTHR10460">
    <property type="entry name" value="ABL INTERACTOR FAMILY MEMBER"/>
    <property type="match status" value="1"/>
</dbReference>
<evidence type="ECO:0000313" key="10">
    <source>
        <dbReference type="EMBL" id="KAL3312381.1"/>
    </source>
</evidence>
<proteinExistence type="inferred from homology"/>
<keyword evidence="8" id="KW-0966">Cell projection</keyword>
<dbReference type="EMBL" id="JBJKFK010001722">
    <property type="protein sequence ID" value="KAL3312381.1"/>
    <property type="molecule type" value="Genomic_DNA"/>
</dbReference>
<evidence type="ECO:0000256" key="1">
    <source>
        <dbReference type="ARBA" id="ARBA00004245"/>
    </source>
</evidence>
<dbReference type="InterPro" id="IPR012849">
    <property type="entry name" value="Abl-interactor_HHR_dom"/>
</dbReference>
<keyword evidence="11" id="KW-1185">Reference proteome</keyword>
<dbReference type="CDD" id="cd15841">
    <property type="entry name" value="SNARE_Qc"/>
    <property type="match status" value="1"/>
</dbReference>
<protein>
    <submittedName>
        <fullName evidence="10">Abl interactor 1</fullName>
    </submittedName>
</protein>
<evidence type="ECO:0000256" key="4">
    <source>
        <dbReference type="ARBA" id="ARBA00022490"/>
    </source>
</evidence>
<keyword evidence="7" id="KW-0206">Cytoskeleton</keyword>
<dbReference type="GO" id="GO:0030027">
    <property type="term" value="C:lamellipodium"/>
    <property type="evidence" value="ECO:0007669"/>
    <property type="project" value="UniProtKB-SubCell"/>
</dbReference>
<comment type="caution">
    <text evidence="10">The sequence shown here is derived from an EMBL/GenBank/DDBJ whole genome shotgun (WGS) entry which is preliminary data.</text>
</comment>
<sequence>MRPIEAILGEDLPRCQDNIFKTANEIDQAAKYCRDAYLRSRNKAKSLDETLNYATESLEKVAGSLDNLAKHFLTALDQQNDMLNDICEDTSRLKLFLNAHREKVARKAIGTCTVEKSAMNYSNDYQPEVIQKYIRRPIDYSLFDGIGFGCTPVDRSRKRSEPVPVGHMQPHGSVAVRRSSAAVPPIYDRQNSHLSQTVGPKSSTEYAASTIYNASRVQQGSRAGAPIYAQQQNQALLSRNSSSSSADVSGYASRNAVMVTSQPTTTAAISHSRAATLGPQQGQMILSQNPTNGQQFVIQAMPGNNSATIGHTPGGRVMLVQSSQQNSNQQPLMFLRQQSEVIPSSHNNQAVIMSRPNVPIQRQHSLNTPPQPASNVYLARTANQEPPVLINELSRVSSINDCLKNLPNPA</sequence>
<dbReference type="InterPro" id="IPR028457">
    <property type="entry name" value="ABI"/>
</dbReference>
<evidence type="ECO:0000256" key="8">
    <source>
        <dbReference type="ARBA" id="ARBA00023273"/>
    </source>
</evidence>
<evidence type="ECO:0000256" key="2">
    <source>
        <dbReference type="ARBA" id="ARBA00004510"/>
    </source>
</evidence>
<feature type="domain" description="T-SNARE coiled-coil homology" evidence="9">
    <location>
        <begin position="45"/>
        <end position="107"/>
    </location>
</feature>
<evidence type="ECO:0000313" key="11">
    <source>
        <dbReference type="Proteomes" id="UP001626550"/>
    </source>
</evidence>
<organism evidence="10 11">
    <name type="scientific">Cichlidogyrus casuarinus</name>
    <dbReference type="NCBI Taxonomy" id="1844966"/>
    <lineage>
        <taxon>Eukaryota</taxon>
        <taxon>Metazoa</taxon>
        <taxon>Spiralia</taxon>
        <taxon>Lophotrochozoa</taxon>
        <taxon>Platyhelminthes</taxon>
        <taxon>Monogenea</taxon>
        <taxon>Monopisthocotylea</taxon>
        <taxon>Dactylogyridea</taxon>
        <taxon>Ancyrocephalidae</taxon>
        <taxon>Cichlidogyrus</taxon>
    </lineage>
</organism>
<dbReference type="AlphaFoldDB" id="A0ABD2Q2L1"/>
<keyword evidence="4" id="KW-0963">Cytoplasm</keyword>
<dbReference type="Gene3D" id="6.10.140.1620">
    <property type="match status" value="1"/>
</dbReference>
<dbReference type="GO" id="GO:0005856">
    <property type="term" value="C:cytoskeleton"/>
    <property type="evidence" value="ECO:0007669"/>
    <property type="project" value="UniProtKB-SubCell"/>
</dbReference>
<evidence type="ECO:0000256" key="7">
    <source>
        <dbReference type="ARBA" id="ARBA00023212"/>
    </source>
</evidence>
<gene>
    <name evidence="10" type="primary">ABI1_1</name>
    <name evidence="10" type="ORF">Ciccas_009029</name>
</gene>
<evidence type="ECO:0000259" key="9">
    <source>
        <dbReference type="PROSITE" id="PS50192"/>
    </source>
</evidence>
<dbReference type="Proteomes" id="UP001626550">
    <property type="component" value="Unassembled WGS sequence"/>
</dbReference>
<dbReference type="InterPro" id="IPR000727">
    <property type="entry name" value="T_SNARE_dom"/>
</dbReference>
<reference evidence="10 11" key="1">
    <citation type="submission" date="2024-11" db="EMBL/GenBank/DDBJ databases">
        <title>Adaptive evolution of stress response genes in parasites aligns with host niche diversity.</title>
        <authorList>
            <person name="Hahn C."/>
            <person name="Resl P."/>
        </authorList>
    </citation>
    <scope>NUCLEOTIDE SEQUENCE [LARGE SCALE GENOMIC DNA]</scope>
    <source>
        <strain evidence="10">EGGRZ-B1_66</strain>
        <tissue evidence="10">Body</tissue>
    </source>
</reference>
<keyword evidence="6" id="KW-0175">Coiled coil</keyword>
<accession>A0ABD2Q2L1</accession>
<comment type="subcellular location">
    <subcellularLocation>
        <location evidence="2">Cell projection</location>
        <location evidence="2">Lamellipodium</location>
    </subcellularLocation>
    <subcellularLocation>
        <location evidence="1">Cytoplasm</location>
        <location evidence="1">Cytoskeleton</location>
    </subcellularLocation>
</comment>
<evidence type="ECO:0000256" key="5">
    <source>
        <dbReference type="ARBA" id="ARBA00022553"/>
    </source>
</evidence>